<dbReference type="EMBL" id="CAJNRF010003628">
    <property type="protein sequence ID" value="CAF2052581.1"/>
    <property type="molecule type" value="Genomic_DNA"/>
</dbReference>
<sequence length="308" mass="35311">EISRGRLIRTSDGILKEVELKHGGGSRFCPWNDKGMDFQIVHRMIIQKFELNDCKYKTQLYDFNQRVLDINAYENFAQYVERFGLNTNSTILYLCTIESFDIVSRESPGIGSAGAISYNLLIQGKTQALESDVVIFMKPARKSAVTTVINNPVLDQYFKHDGLRTVLCAYAMHTVTSRWLGYTTLNNQIPLLVNDVAAHSQNLDWTNINDFENICQTAEYLGKAMAKIHCIDDVDSNDKGKNEQEYTDLIPFGTIPRHSQITIRDAIDGNDEEFIKDIVLFAMVSFVLFVIIFIRNIYQQKFFKFILK</sequence>
<comment type="caution">
    <text evidence="2">The sequence shown here is derived from an EMBL/GenBank/DDBJ whole genome shotgun (WGS) entry which is preliminary data.</text>
</comment>
<dbReference type="Pfam" id="PF10009">
    <property type="entry name" value="DUF2252"/>
    <property type="match status" value="1"/>
</dbReference>
<keyword evidence="1" id="KW-0812">Transmembrane</keyword>
<organism evidence="2 3">
    <name type="scientific">Rotaria magnacalcarata</name>
    <dbReference type="NCBI Taxonomy" id="392030"/>
    <lineage>
        <taxon>Eukaryota</taxon>
        <taxon>Metazoa</taxon>
        <taxon>Spiralia</taxon>
        <taxon>Gnathifera</taxon>
        <taxon>Rotifera</taxon>
        <taxon>Eurotatoria</taxon>
        <taxon>Bdelloidea</taxon>
        <taxon>Philodinida</taxon>
        <taxon>Philodinidae</taxon>
        <taxon>Rotaria</taxon>
    </lineage>
</organism>
<dbReference type="PANTHER" id="PTHR39441">
    <property type="entry name" value="DUF2252 DOMAIN-CONTAINING PROTEIN"/>
    <property type="match status" value="1"/>
</dbReference>
<evidence type="ECO:0000313" key="3">
    <source>
        <dbReference type="Proteomes" id="UP000663856"/>
    </source>
</evidence>
<evidence type="ECO:0000256" key="1">
    <source>
        <dbReference type="SAM" id="Phobius"/>
    </source>
</evidence>
<dbReference type="InterPro" id="IPR018721">
    <property type="entry name" value="DUF2252"/>
</dbReference>
<gene>
    <name evidence="2" type="ORF">WKI299_LOCUS10445</name>
</gene>
<keyword evidence="1" id="KW-1133">Transmembrane helix</keyword>
<dbReference type="Proteomes" id="UP000663856">
    <property type="component" value="Unassembled WGS sequence"/>
</dbReference>
<dbReference type="AlphaFoldDB" id="A0A816PT22"/>
<name>A0A816PT22_9BILA</name>
<feature type="non-terminal residue" evidence="2">
    <location>
        <position position="1"/>
    </location>
</feature>
<evidence type="ECO:0000313" key="2">
    <source>
        <dbReference type="EMBL" id="CAF2052581.1"/>
    </source>
</evidence>
<feature type="transmembrane region" description="Helical" evidence="1">
    <location>
        <begin position="278"/>
        <end position="298"/>
    </location>
</feature>
<accession>A0A816PT22</accession>
<proteinExistence type="predicted"/>
<protein>
    <submittedName>
        <fullName evidence="2">Uncharacterized protein</fullName>
    </submittedName>
</protein>
<dbReference type="PANTHER" id="PTHR39441:SF1">
    <property type="entry name" value="DUF2252 DOMAIN-CONTAINING PROTEIN"/>
    <property type="match status" value="1"/>
</dbReference>
<keyword evidence="1" id="KW-0472">Membrane</keyword>
<reference evidence="2" key="1">
    <citation type="submission" date="2021-02" db="EMBL/GenBank/DDBJ databases">
        <authorList>
            <person name="Nowell W R."/>
        </authorList>
    </citation>
    <scope>NUCLEOTIDE SEQUENCE</scope>
</reference>